<organism evidence="2 3">
    <name type="scientific">Camellia sinensis</name>
    <name type="common">Tea plant</name>
    <name type="synonym">Thea sinensis</name>
    <dbReference type="NCBI Taxonomy" id="4442"/>
    <lineage>
        <taxon>Eukaryota</taxon>
        <taxon>Viridiplantae</taxon>
        <taxon>Streptophyta</taxon>
        <taxon>Embryophyta</taxon>
        <taxon>Tracheophyta</taxon>
        <taxon>Spermatophyta</taxon>
        <taxon>Magnoliopsida</taxon>
        <taxon>eudicotyledons</taxon>
        <taxon>Gunneridae</taxon>
        <taxon>Pentapetalae</taxon>
        <taxon>asterids</taxon>
        <taxon>Ericales</taxon>
        <taxon>Theaceae</taxon>
        <taxon>Camellia</taxon>
    </lineage>
</organism>
<reference evidence="3" key="1">
    <citation type="journal article" date="2020" name="Nat. Commun.">
        <title>Genome assembly of wild tea tree DASZ reveals pedigree and selection history of tea varieties.</title>
        <authorList>
            <person name="Zhang W."/>
            <person name="Zhang Y."/>
            <person name="Qiu H."/>
            <person name="Guo Y."/>
            <person name="Wan H."/>
            <person name="Zhang X."/>
            <person name="Scossa F."/>
            <person name="Alseekh S."/>
            <person name="Zhang Q."/>
            <person name="Wang P."/>
            <person name="Xu L."/>
            <person name="Schmidt M.H."/>
            <person name="Jia X."/>
            <person name="Li D."/>
            <person name="Zhu A."/>
            <person name="Guo F."/>
            <person name="Chen W."/>
            <person name="Ni D."/>
            <person name="Usadel B."/>
            <person name="Fernie A.R."/>
            <person name="Wen W."/>
        </authorList>
    </citation>
    <scope>NUCLEOTIDE SEQUENCE [LARGE SCALE GENOMIC DNA]</scope>
    <source>
        <strain evidence="3">cv. G240</strain>
    </source>
</reference>
<reference evidence="2 3" key="2">
    <citation type="submission" date="2020-07" db="EMBL/GenBank/DDBJ databases">
        <title>Genome assembly of wild tea tree DASZ reveals pedigree and selection history of tea varieties.</title>
        <authorList>
            <person name="Zhang W."/>
        </authorList>
    </citation>
    <scope>NUCLEOTIDE SEQUENCE [LARGE SCALE GENOMIC DNA]</scope>
    <source>
        <strain evidence="3">cv. G240</strain>
        <tissue evidence="2">Leaf</tissue>
    </source>
</reference>
<name>A0A7J7FZ95_CAMSI</name>
<gene>
    <name evidence="2" type="ORF">HYC85_029668</name>
</gene>
<evidence type="ECO:0000313" key="2">
    <source>
        <dbReference type="EMBL" id="KAF5933497.1"/>
    </source>
</evidence>
<proteinExistence type="predicted"/>
<feature type="compositionally biased region" description="Low complexity" evidence="1">
    <location>
        <begin position="122"/>
        <end position="136"/>
    </location>
</feature>
<evidence type="ECO:0008006" key="4">
    <source>
        <dbReference type="Google" id="ProtNLM"/>
    </source>
</evidence>
<protein>
    <recommendedName>
        <fullName evidence="4">Myb/SANT-like domain-containing protein</fullName>
    </recommendedName>
</protein>
<dbReference type="PANTHER" id="PTHR47851">
    <property type="entry name" value="OS06G0588700 PROTEIN-RELATED"/>
    <property type="match status" value="1"/>
</dbReference>
<dbReference type="AlphaFoldDB" id="A0A7J7FZ95"/>
<accession>A0A7J7FZ95</accession>
<dbReference type="PANTHER" id="PTHR47851:SF5">
    <property type="entry name" value="MYB_SANT-LIKE DOMAIN-CONTAINING PROTEIN"/>
    <property type="match status" value="1"/>
</dbReference>
<dbReference type="EMBL" id="JACBKZ010000014">
    <property type="protein sequence ID" value="KAF5933497.1"/>
    <property type="molecule type" value="Genomic_DNA"/>
</dbReference>
<keyword evidence="3" id="KW-1185">Reference proteome</keyword>
<evidence type="ECO:0000256" key="1">
    <source>
        <dbReference type="SAM" id="MobiDB-lite"/>
    </source>
</evidence>
<evidence type="ECO:0000313" key="3">
    <source>
        <dbReference type="Proteomes" id="UP000593564"/>
    </source>
</evidence>
<comment type="caution">
    <text evidence="2">The sequence shown here is derived from an EMBL/GenBank/DDBJ whole genome shotgun (WGS) entry which is preliminary data.</text>
</comment>
<sequence length="240" mass="26674">MDSSKGVSGIGFDYDTGLFQAPDEWWDKMESINKVCAKFRKKTLEHRDLMETVFMGASATGKHHWTPGEILPEADEASSDSVRSLGAQPFADPIPARVQDVDSDSSLEHVPIEKPKRRKMPSTSVSKSKKATSGASVIAESMDRMTDVVRSKNQQVTVRHLTGNESLYTISECMHKLSSIPSMIGTPLFHFASTLMDNADYREIMMCQPDDDHIIGWLTQKQLQCTASAPFANLFGGRRM</sequence>
<feature type="region of interest" description="Disordered" evidence="1">
    <location>
        <begin position="75"/>
        <end position="136"/>
    </location>
</feature>
<dbReference type="Proteomes" id="UP000593564">
    <property type="component" value="Unassembled WGS sequence"/>
</dbReference>